<keyword evidence="3" id="KW-0507">mRNA processing</keyword>
<dbReference type="EMBL" id="ML993602">
    <property type="protein sequence ID" value="KAF2165002.1"/>
    <property type="molecule type" value="Genomic_DNA"/>
</dbReference>
<dbReference type="GeneID" id="54560716"/>
<reference evidence="13" key="1">
    <citation type="journal article" date="2020" name="Stud. Mycol.">
        <title>101 Dothideomycetes genomes: a test case for predicting lifestyles and emergence of pathogens.</title>
        <authorList>
            <person name="Haridas S."/>
            <person name="Albert R."/>
            <person name="Binder M."/>
            <person name="Bloem J."/>
            <person name="Labutti K."/>
            <person name="Salamov A."/>
            <person name="Andreopoulos B."/>
            <person name="Baker S."/>
            <person name="Barry K."/>
            <person name="Bills G."/>
            <person name="Bluhm B."/>
            <person name="Cannon C."/>
            <person name="Castanera R."/>
            <person name="Culley D."/>
            <person name="Daum C."/>
            <person name="Ezra D."/>
            <person name="Gonzalez J."/>
            <person name="Henrissat B."/>
            <person name="Kuo A."/>
            <person name="Liang C."/>
            <person name="Lipzen A."/>
            <person name="Lutzoni F."/>
            <person name="Magnuson J."/>
            <person name="Mondo S."/>
            <person name="Nolan M."/>
            <person name="Ohm R."/>
            <person name="Pangilinan J."/>
            <person name="Park H.-J."/>
            <person name="Ramirez L."/>
            <person name="Alfaro M."/>
            <person name="Sun H."/>
            <person name="Tritt A."/>
            <person name="Yoshinaga Y."/>
            <person name="Zwiers L.-H."/>
            <person name="Turgeon B."/>
            <person name="Goodwin S."/>
            <person name="Spatafora J."/>
            <person name="Crous P."/>
            <person name="Grigoriev I."/>
        </authorList>
    </citation>
    <scope>NUCLEOTIDE SEQUENCE</scope>
    <source>
        <strain evidence="13">ATCC 36951</strain>
    </source>
</reference>
<dbReference type="GO" id="GO:0006397">
    <property type="term" value="P:mRNA processing"/>
    <property type="evidence" value="ECO:0007669"/>
    <property type="project" value="UniProtKB-KW"/>
</dbReference>
<feature type="domain" description="RRM" evidence="12">
    <location>
        <begin position="10"/>
        <end position="89"/>
    </location>
</feature>
<feature type="domain" description="RRM" evidence="12">
    <location>
        <begin position="166"/>
        <end position="239"/>
    </location>
</feature>
<evidence type="ECO:0000256" key="11">
    <source>
        <dbReference type="SAM" id="MobiDB-lite"/>
    </source>
</evidence>
<keyword evidence="8" id="KW-0539">Nucleus</keyword>
<organism evidence="13 14">
    <name type="scientific">Zasmidium cellare ATCC 36951</name>
    <dbReference type="NCBI Taxonomy" id="1080233"/>
    <lineage>
        <taxon>Eukaryota</taxon>
        <taxon>Fungi</taxon>
        <taxon>Dikarya</taxon>
        <taxon>Ascomycota</taxon>
        <taxon>Pezizomycotina</taxon>
        <taxon>Dothideomycetes</taxon>
        <taxon>Dothideomycetidae</taxon>
        <taxon>Mycosphaerellales</taxon>
        <taxon>Mycosphaerellaceae</taxon>
        <taxon>Zasmidium</taxon>
    </lineage>
</organism>
<dbReference type="InterPro" id="IPR050441">
    <property type="entry name" value="RBM"/>
</dbReference>
<dbReference type="Proteomes" id="UP000799537">
    <property type="component" value="Unassembled WGS sequence"/>
</dbReference>
<proteinExistence type="inferred from homology"/>
<evidence type="ECO:0000256" key="2">
    <source>
        <dbReference type="ARBA" id="ARBA00007243"/>
    </source>
</evidence>
<sequence length="239" mass="26635">MAGEDNPPNATLYVNNLNESFKQPFVVEQLREIFGEFGEIIEIVAKKNYWARGQAFIVFSSAEEAADALEALNEFEVLGKPLHVAYAKTRSDATVKREDDEAGFEQHKKHRMAEKERKQEQRLAQANAKSGKRAAPDAITERPVKASKPGGTTAGAMADEYLPPNKVLLLRDLPEDYGKEQIQAIFQRYPGFKEVRTVPGRKGIAFAEYEDETGAIAAKEAMNGVTLGENTIRVTYQKQ</sequence>
<keyword evidence="9" id="KW-0687">Ribonucleoprotein</keyword>
<dbReference type="InterPro" id="IPR035979">
    <property type="entry name" value="RBD_domain_sf"/>
</dbReference>
<dbReference type="GO" id="GO:0008380">
    <property type="term" value="P:RNA splicing"/>
    <property type="evidence" value="ECO:0007669"/>
    <property type="project" value="UniProtKB-KW"/>
</dbReference>
<evidence type="ECO:0000256" key="3">
    <source>
        <dbReference type="ARBA" id="ARBA00022664"/>
    </source>
</evidence>
<gene>
    <name evidence="13" type="ORF">M409DRAFT_24903</name>
</gene>
<evidence type="ECO:0000256" key="7">
    <source>
        <dbReference type="ARBA" id="ARBA00023187"/>
    </source>
</evidence>
<dbReference type="PROSITE" id="PS50102">
    <property type="entry name" value="RRM"/>
    <property type="match status" value="2"/>
</dbReference>
<evidence type="ECO:0000313" key="14">
    <source>
        <dbReference type="Proteomes" id="UP000799537"/>
    </source>
</evidence>
<dbReference type="CDD" id="cd12247">
    <property type="entry name" value="RRM2_U1A_like"/>
    <property type="match status" value="1"/>
</dbReference>
<evidence type="ECO:0000256" key="9">
    <source>
        <dbReference type="ARBA" id="ARBA00023274"/>
    </source>
</evidence>
<keyword evidence="6 10" id="KW-0694">RNA-binding</keyword>
<evidence type="ECO:0000256" key="4">
    <source>
        <dbReference type="ARBA" id="ARBA00022728"/>
    </source>
</evidence>
<accession>A0A6A6CGD4</accession>
<comment type="similarity">
    <text evidence="2">Belongs to the RRM U1 A/B'' family.</text>
</comment>
<dbReference type="SMART" id="SM00360">
    <property type="entry name" value="RRM"/>
    <property type="match status" value="2"/>
</dbReference>
<feature type="region of interest" description="Disordered" evidence="11">
    <location>
        <begin position="96"/>
        <end position="158"/>
    </location>
</feature>
<evidence type="ECO:0000256" key="10">
    <source>
        <dbReference type="PROSITE-ProRule" id="PRU00176"/>
    </source>
</evidence>
<evidence type="ECO:0000256" key="5">
    <source>
        <dbReference type="ARBA" id="ARBA00022737"/>
    </source>
</evidence>
<protein>
    <recommendedName>
        <fullName evidence="12">RRM domain-containing protein</fullName>
    </recommendedName>
</protein>
<keyword evidence="7" id="KW-0508">mRNA splicing</keyword>
<keyword evidence="4" id="KW-0747">Spliceosome</keyword>
<dbReference type="Gene3D" id="3.30.70.330">
    <property type="match status" value="2"/>
</dbReference>
<evidence type="ECO:0000256" key="1">
    <source>
        <dbReference type="ARBA" id="ARBA00004123"/>
    </source>
</evidence>
<dbReference type="GO" id="GO:0005681">
    <property type="term" value="C:spliceosomal complex"/>
    <property type="evidence" value="ECO:0007669"/>
    <property type="project" value="UniProtKB-KW"/>
</dbReference>
<dbReference type="GO" id="GO:0003723">
    <property type="term" value="F:RNA binding"/>
    <property type="evidence" value="ECO:0007669"/>
    <property type="project" value="UniProtKB-UniRule"/>
</dbReference>
<dbReference type="InterPro" id="IPR012677">
    <property type="entry name" value="Nucleotide-bd_a/b_plait_sf"/>
</dbReference>
<comment type="subcellular location">
    <subcellularLocation>
        <location evidence="1">Nucleus</location>
    </subcellularLocation>
</comment>
<dbReference type="Pfam" id="PF00076">
    <property type="entry name" value="RRM_1"/>
    <property type="match status" value="2"/>
</dbReference>
<dbReference type="RefSeq" id="XP_033665891.1">
    <property type="nucleotide sequence ID" value="XM_033807444.1"/>
</dbReference>
<dbReference type="PANTHER" id="PTHR48034">
    <property type="entry name" value="TRANSFORMER-2 SEX-DETERMINING PROTEIN-RELATED"/>
    <property type="match status" value="1"/>
</dbReference>
<dbReference type="FunFam" id="3.30.70.330:FF:000029">
    <property type="entry name" value="U2 small nuclear ribonucleoprotein B"/>
    <property type="match status" value="1"/>
</dbReference>
<dbReference type="FunFam" id="3.30.70.330:FF:000039">
    <property type="entry name" value="U1 small nuclear ribonucleoprotein A"/>
    <property type="match status" value="1"/>
</dbReference>
<evidence type="ECO:0000259" key="12">
    <source>
        <dbReference type="PROSITE" id="PS50102"/>
    </source>
</evidence>
<keyword evidence="14" id="KW-1185">Reference proteome</keyword>
<name>A0A6A6CGD4_ZASCE</name>
<evidence type="ECO:0000256" key="8">
    <source>
        <dbReference type="ARBA" id="ARBA00023242"/>
    </source>
</evidence>
<evidence type="ECO:0000313" key="13">
    <source>
        <dbReference type="EMBL" id="KAF2165002.1"/>
    </source>
</evidence>
<dbReference type="AlphaFoldDB" id="A0A6A6CGD4"/>
<dbReference type="InterPro" id="IPR000504">
    <property type="entry name" value="RRM_dom"/>
</dbReference>
<dbReference type="OrthoDB" id="266020at2759"/>
<keyword evidence="5" id="KW-0677">Repeat</keyword>
<evidence type="ECO:0000256" key="6">
    <source>
        <dbReference type="ARBA" id="ARBA00022884"/>
    </source>
</evidence>
<dbReference type="SUPFAM" id="SSF54928">
    <property type="entry name" value="RNA-binding domain, RBD"/>
    <property type="match status" value="1"/>
</dbReference>
<dbReference type="GO" id="GO:0030532">
    <property type="term" value="C:small nuclear ribonucleoprotein complex"/>
    <property type="evidence" value="ECO:0007669"/>
    <property type="project" value="UniProtKB-ARBA"/>
</dbReference>